<comment type="caution">
    <text evidence="2">The sequence shown here is derived from an EMBL/GenBank/DDBJ whole genome shotgun (WGS) entry which is preliminary data.</text>
</comment>
<reference evidence="2" key="1">
    <citation type="journal article" date="2023" name="Mol. Phylogenet. Evol.">
        <title>Genome-scale phylogeny and comparative genomics of the fungal order Sordariales.</title>
        <authorList>
            <person name="Hensen N."/>
            <person name="Bonometti L."/>
            <person name="Westerberg I."/>
            <person name="Brannstrom I.O."/>
            <person name="Guillou S."/>
            <person name="Cros-Aarteil S."/>
            <person name="Calhoun S."/>
            <person name="Haridas S."/>
            <person name="Kuo A."/>
            <person name="Mondo S."/>
            <person name="Pangilinan J."/>
            <person name="Riley R."/>
            <person name="LaButti K."/>
            <person name="Andreopoulos B."/>
            <person name="Lipzen A."/>
            <person name="Chen C."/>
            <person name="Yan M."/>
            <person name="Daum C."/>
            <person name="Ng V."/>
            <person name="Clum A."/>
            <person name="Steindorff A."/>
            <person name="Ohm R.A."/>
            <person name="Martin F."/>
            <person name="Silar P."/>
            <person name="Natvig D.O."/>
            <person name="Lalanne C."/>
            <person name="Gautier V."/>
            <person name="Ament-Velasquez S.L."/>
            <person name="Kruys A."/>
            <person name="Hutchinson M.I."/>
            <person name="Powell A.J."/>
            <person name="Barry K."/>
            <person name="Miller A.N."/>
            <person name="Grigoriev I.V."/>
            <person name="Debuchy R."/>
            <person name="Gladieux P."/>
            <person name="Hiltunen Thoren M."/>
            <person name="Johannesson H."/>
        </authorList>
    </citation>
    <scope>NUCLEOTIDE SEQUENCE</scope>
    <source>
        <strain evidence="2">CBS 731.68</strain>
    </source>
</reference>
<dbReference type="EMBL" id="MU853253">
    <property type="protein sequence ID" value="KAK4119113.1"/>
    <property type="molecule type" value="Genomic_DNA"/>
</dbReference>
<evidence type="ECO:0000256" key="1">
    <source>
        <dbReference type="SAM" id="MobiDB-lite"/>
    </source>
</evidence>
<protein>
    <submittedName>
        <fullName evidence="2">Uncharacterized protein</fullName>
    </submittedName>
</protein>
<proteinExistence type="predicted"/>
<keyword evidence="3" id="KW-1185">Reference proteome</keyword>
<feature type="region of interest" description="Disordered" evidence="1">
    <location>
        <begin position="1"/>
        <end position="27"/>
    </location>
</feature>
<feature type="compositionally biased region" description="Basic and acidic residues" evidence="1">
    <location>
        <begin position="7"/>
        <end position="20"/>
    </location>
</feature>
<dbReference type="Proteomes" id="UP001302602">
    <property type="component" value="Unassembled WGS sequence"/>
</dbReference>
<organism evidence="2 3">
    <name type="scientific">Parathielavia appendiculata</name>
    <dbReference type="NCBI Taxonomy" id="2587402"/>
    <lineage>
        <taxon>Eukaryota</taxon>
        <taxon>Fungi</taxon>
        <taxon>Dikarya</taxon>
        <taxon>Ascomycota</taxon>
        <taxon>Pezizomycotina</taxon>
        <taxon>Sordariomycetes</taxon>
        <taxon>Sordariomycetidae</taxon>
        <taxon>Sordariales</taxon>
        <taxon>Chaetomiaceae</taxon>
        <taxon>Parathielavia</taxon>
    </lineage>
</organism>
<dbReference type="GeneID" id="87830731"/>
<gene>
    <name evidence="2" type="ORF">N657DRAFT_650530</name>
</gene>
<evidence type="ECO:0000313" key="2">
    <source>
        <dbReference type="EMBL" id="KAK4119113.1"/>
    </source>
</evidence>
<evidence type="ECO:0000313" key="3">
    <source>
        <dbReference type="Proteomes" id="UP001302602"/>
    </source>
</evidence>
<dbReference type="RefSeq" id="XP_062642886.1">
    <property type="nucleotide sequence ID" value="XM_062793962.1"/>
</dbReference>
<sequence length="90" mass="10478">MQRARHREQLSERDLKEQARDPLPFVGDLEPEAHGSCPPLAWTFIWKGTYSNLYGEHLEGKIRRWGYIMWDAARLETERGESPAIEAMGH</sequence>
<reference evidence="2" key="2">
    <citation type="submission" date="2023-05" db="EMBL/GenBank/DDBJ databases">
        <authorList>
            <consortium name="Lawrence Berkeley National Laboratory"/>
            <person name="Steindorff A."/>
            <person name="Hensen N."/>
            <person name="Bonometti L."/>
            <person name="Westerberg I."/>
            <person name="Brannstrom I.O."/>
            <person name="Guillou S."/>
            <person name="Cros-Aarteil S."/>
            <person name="Calhoun S."/>
            <person name="Haridas S."/>
            <person name="Kuo A."/>
            <person name="Mondo S."/>
            <person name="Pangilinan J."/>
            <person name="Riley R."/>
            <person name="Labutti K."/>
            <person name="Andreopoulos B."/>
            <person name="Lipzen A."/>
            <person name="Chen C."/>
            <person name="Yanf M."/>
            <person name="Daum C."/>
            <person name="Ng V."/>
            <person name="Clum A."/>
            <person name="Ohm R."/>
            <person name="Martin F."/>
            <person name="Silar P."/>
            <person name="Natvig D."/>
            <person name="Lalanne C."/>
            <person name="Gautier V."/>
            <person name="Ament-Velasquez S.L."/>
            <person name="Kruys A."/>
            <person name="Hutchinson M.I."/>
            <person name="Powell A.J."/>
            <person name="Barry K."/>
            <person name="Miller A.N."/>
            <person name="Grigoriev I.V."/>
            <person name="Debuchy R."/>
            <person name="Gladieux P."/>
            <person name="Thoren M.H."/>
            <person name="Johannesson H."/>
        </authorList>
    </citation>
    <scope>NUCLEOTIDE SEQUENCE</scope>
    <source>
        <strain evidence="2">CBS 731.68</strain>
    </source>
</reference>
<name>A0AAN6TR25_9PEZI</name>
<dbReference type="AlphaFoldDB" id="A0AAN6TR25"/>
<accession>A0AAN6TR25</accession>